<keyword evidence="2" id="KW-1185">Reference proteome</keyword>
<protein>
    <submittedName>
        <fullName evidence="1">Uncharacterized protein</fullName>
    </submittedName>
</protein>
<reference evidence="1 2" key="1">
    <citation type="submission" date="2022-01" db="EMBL/GenBank/DDBJ databases">
        <title>Whole genome-based taxonomy of the Shewanellaceae.</title>
        <authorList>
            <person name="Martin-Rodriguez A.J."/>
        </authorList>
    </citation>
    <scope>NUCLEOTIDE SEQUENCE [LARGE SCALE GENOMIC DNA]</scope>
    <source>
        <strain evidence="1 2">DSM 21332</strain>
    </source>
</reference>
<gene>
    <name evidence="1" type="ORF">L2725_09700</name>
</gene>
<comment type="caution">
    <text evidence="1">The sequence shown here is derived from an EMBL/GenBank/DDBJ whole genome shotgun (WGS) entry which is preliminary data.</text>
</comment>
<proteinExistence type="predicted"/>
<dbReference type="Proteomes" id="UP001202831">
    <property type="component" value="Unassembled WGS sequence"/>
</dbReference>
<accession>A0ABT0N8B5</accession>
<organism evidence="1 2">
    <name type="scientific">Shewanella corallii</name>
    <dbReference type="NCBI Taxonomy" id="560080"/>
    <lineage>
        <taxon>Bacteria</taxon>
        <taxon>Pseudomonadati</taxon>
        <taxon>Pseudomonadota</taxon>
        <taxon>Gammaproteobacteria</taxon>
        <taxon>Alteromonadales</taxon>
        <taxon>Shewanellaceae</taxon>
        <taxon>Shewanella</taxon>
    </lineage>
</organism>
<name>A0ABT0N8B5_9GAMM</name>
<dbReference type="EMBL" id="JAKIKT010000003">
    <property type="protein sequence ID" value="MCL2914062.1"/>
    <property type="molecule type" value="Genomic_DNA"/>
</dbReference>
<evidence type="ECO:0000313" key="2">
    <source>
        <dbReference type="Proteomes" id="UP001202831"/>
    </source>
</evidence>
<dbReference type="RefSeq" id="WP_249248794.1">
    <property type="nucleotide sequence ID" value="NZ_JAKIKT010000003.1"/>
</dbReference>
<evidence type="ECO:0000313" key="1">
    <source>
        <dbReference type="EMBL" id="MCL2914062.1"/>
    </source>
</evidence>
<sequence length="71" mass="8121">MTKCPNCGKDLSFDYLDSVMDELSTIKMRGDQTFIAPCCKRDIVGRSDFGTYYIVKEQGREQETKEMIGAR</sequence>